<evidence type="ECO:0000313" key="1">
    <source>
        <dbReference type="EMBL" id="KAI3769359.1"/>
    </source>
</evidence>
<reference evidence="2" key="1">
    <citation type="journal article" date="2022" name="Mol. Ecol. Resour.">
        <title>The genomes of chicory, endive, great burdock and yacon provide insights into Asteraceae palaeo-polyploidization history and plant inulin production.</title>
        <authorList>
            <person name="Fan W."/>
            <person name="Wang S."/>
            <person name="Wang H."/>
            <person name="Wang A."/>
            <person name="Jiang F."/>
            <person name="Liu H."/>
            <person name="Zhao H."/>
            <person name="Xu D."/>
            <person name="Zhang Y."/>
        </authorList>
    </citation>
    <scope>NUCLEOTIDE SEQUENCE [LARGE SCALE GENOMIC DNA]</scope>
    <source>
        <strain evidence="2">cv. Niubang</strain>
    </source>
</reference>
<dbReference type="EMBL" id="CM042047">
    <property type="protein sequence ID" value="KAI3769359.1"/>
    <property type="molecule type" value="Genomic_DNA"/>
</dbReference>
<gene>
    <name evidence="1" type="ORF">L6452_00460</name>
</gene>
<keyword evidence="2" id="KW-1185">Reference proteome</keyword>
<name>A0ACB9FDF8_ARCLA</name>
<reference evidence="1 2" key="2">
    <citation type="journal article" date="2022" name="Mol. Ecol. Resour.">
        <title>The genomes of chicory, endive, great burdock and yacon provide insights into Asteraceae paleo-polyploidization history and plant inulin production.</title>
        <authorList>
            <person name="Fan W."/>
            <person name="Wang S."/>
            <person name="Wang H."/>
            <person name="Wang A."/>
            <person name="Jiang F."/>
            <person name="Liu H."/>
            <person name="Zhao H."/>
            <person name="Xu D."/>
            <person name="Zhang Y."/>
        </authorList>
    </citation>
    <scope>NUCLEOTIDE SEQUENCE [LARGE SCALE GENOMIC DNA]</scope>
    <source>
        <strain evidence="2">cv. Niubang</strain>
    </source>
</reference>
<accession>A0ACB9FDF8</accession>
<dbReference type="Proteomes" id="UP001055879">
    <property type="component" value="Linkage Group LG01"/>
</dbReference>
<sequence length="522" mass="57547">MADIETLGILDEIQALVSDKLQVVSYKWLSRNFLVPSNTAKKLLQEFVEKNGSQLEVVYSLSGWLKNNPSAYHIKLSLGSKLSEAKEEFSDGCSIQVYSVQACIPKDPAVLWNTEYIQAEELFKEPSNVVNCLRDNRFCGVSNSYVKRNGEGPPVSSAAPLLKNVGICGPSRSSSSKQTSETSLRQERRVEQSDPKPDQGKDIQSGSHQAQALKQDGKPVAHKEQVPQLPPNKKRNQNDKSSSGTAGSLASMWGRASSKPKPDCASIKTENAVPISNDAQVRANELLEDESSDDDQMNIKRASNDEGNNRKRRVVFDYSDEDDDCKDAVNLASPDPPKKQVSLDSKKSTKTSSLENKNLDFDEPKEEKVKVEKEKVPEILPKSMLKEESHDRKRGNITSNENQCPDKVSDTNQKDKASDVAQNVPKKRKVLKTRIDERGREVTEVVWEDDEKETKPGDNTRKDKGDSNTANNVVNRPPAAAPKKSPALGNASSHATGKAGNKKAGTKDPKQGNIMSFFKKVG</sequence>
<protein>
    <submittedName>
        <fullName evidence="1">Uncharacterized protein</fullName>
    </submittedName>
</protein>
<comment type="caution">
    <text evidence="1">The sequence shown here is derived from an EMBL/GenBank/DDBJ whole genome shotgun (WGS) entry which is preliminary data.</text>
</comment>
<evidence type="ECO:0000313" key="2">
    <source>
        <dbReference type="Proteomes" id="UP001055879"/>
    </source>
</evidence>
<proteinExistence type="predicted"/>
<organism evidence="1 2">
    <name type="scientific">Arctium lappa</name>
    <name type="common">Greater burdock</name>
    <name type="synonym">Lappa major</name>
    <dbReference type="NCBI Taxonomy" id="4217"/>
    <lineage>
        <taxon>Eukaryota</taxon>
        <taxon>Viridiplantae</taxon>
        <taxon>Streptophyta</taxon>
        <taxon>Embryophyta</taxon>
        <taxon>Tracheophyta</taxon>
        <taxon>Spermatophyta</taxon>
        <taxon>Magnoliopsida</taxon>
        <taxon>eudicotyledons</taxon>
        <taxon>Gunneridae</taxon>
        <taxon>Pentapetalae</taxon>
        <taxon>asterids</taxon>
        <taxon>campanulids</taxon>
        <taxon>Asterales</taxon>
        <taxon>Asteraceae</taxon>
        <taxon>Carduoideae</taxon>
        <taxon>Cardueae</taxon>
        <taxon>Arctiinae</taxon>
        <taxon>Arctium</taxon>
    </lineage>
</organism>